<keyword evidence="1" id="KW-0472">Membrane</keyword>
<feature type="transmembrane region" description="Helical" evidence="1">
    <location>
        <begin position="63"/>
        <end position="86"/>
    </location>
</feature>
<keyword evidence="1" id="KW-0812">Transmembrane</keyword>
<organism evidence="2 3">
    <name type="scientific">Streptomyces sannanensis</name>
    <dbReference type="NCBI Taxonomy" id="285536"/>
    <lineage>
        <taxon>Bacteria</taxon>
        <taxon>Bacillati</taxon>
        <taxon>Actinomycetota</taxon>
        <taxon>Actinomycetes</taxon>
        <taxon>Kitasatosporales</taxon>
        <taxon>Streptomycetaceae</taxon>
        <taxon>Streptomyces</taxon>
    </lineage>
</organism>
<proteinExistence type="predicted"/>
<evidence type="ECO:0000256" key="1">
    <source>
        <dbReference type="SAM" id="Phobius"/>
    </source>
</evidence>
<sequence length="216" mass="22252">MTDARSPVRVLRAALFAAVCVISAAVGHFFMSGHDLPASSLPVAFLVTGVLAWGAGRRRRGTVAIGGGLLAVQGALHLLFGTAQAADSRMSGPRMGGPNMGDMVRGHDAMSVPVSSAGHGTAAMAAVHLLAALVCALWLARGEAAFFRLAHVVGALAFTPLRLLLALVPVPELPRHARQPRIPAVRPHSAVLAHAVSWRGPPPLSSPRATVPGAHV</sequence>
<feature type="transmembrane region" description="Helical" evidence="1">
    <location>
        <begin position="146"/>
        <end position="168"/>
    </location>
</feature>
<dbReference type="EMBL" id="BAAAYL010000001">
    <property type="protein sequence ID" value="GAA3370706.1"/>
    <property type="molecule type" value="Genomic_DNA"/>
</dbReference>
<comment type="caution">
    <text evidence="2">The sequence shown here is derived from an EMBL/GenBank/DDBJ whole genome shotgun (WGS) entry which is preliminary data.</text>
</comment>
<feature type="transmembrane region" description="Helical" evidence="1">
    <location>
        <begin position="120"/>
        <end position="139"/>
    </location>
</feature>
<feature type="transmembrane region" description="Helical" evidence="1">
    <location>
        <begin position="36"/>
        <end position="56"/>
    </location>
</feature>
<gene>
    <name evidence="2" type="ORF">GCM10020367_18390</name>
</gene>
<keyword evidence="1" id="KW-1133">Transmembrane helix</keyword>
<evidence type="ECO:0008006" key="4">
    <source>
        <dbReference type="Google" id="ProtNLM"/>
    </source>
</evidence>
<keyword evidence="3" id="KW-1185">Reference proteome</keyword>
<evidence type="ECO:0000313" key="3">
    <source>
        <dbReference type="Proteomes" id="UP001499990"/>
    </source>
</evidence>
<protein>
    <recommendedName>
        <fullName evidence="4">MFS transporter</fullName>
    </recommendedName>
</protein>
<name>A0ABP6S8B4_9ACTN</name>
<evidence type="ECO:0000313" key="2">
    <source>
        <dbReference type="EMBL" id="GAA3370706.1"/>
    </source>
</evidence>
<dbReference type="Proteomes" id="UP001499990">
    <property type="component" value="Unassembled WGS sequence"/>
</dbReference>
<accession>A0ABP6S8B4</accession>
<feature type="transmembrane region" description="Helical" evidence="1">
    <location>
        <begin position="12"/>
        <end position="30"/>
    </location>
</feature>
<reference evidence="3" key="1">
    <citation type="journal article" date="2019" name="Int. J. Syst. Evol. Microbiol.">
        <title>The Global Catalogue of Microorganisms (GCM) 10K type strain sequencing project: providing services to taxonomists for standard genome sequencing and annotation.</title>
        <authorList>
            <consortium name="The Broad Institute Genomics Platform"/>
            <consortium name="The Broad Institute Genome Sequencing Center for Infectious Disease"/>
            <person name="Wu L."/>
            <person name="Ma J."/>
        </authorList>
    </citation>
    <scope>NUCLEOTIDE SEQUENCE [LARGE SCALE GENOMIC DNA]</scope>
    <source>
        <strain evidence="3">JCM 9651</strain>
    </source>
</reference>